<dbReference type="EMBL" id="CP038266">
    <property type="protein sequence ID" value="QBR90627.1"/>
    <property type="molecule type" value="Genomic_DNA"/>
</dbReference>
<feature type="transmembrane region" description="Helical" evidence="6">
    <location>
        <begin position="120"/>
        <end position="136"/>
    </location>
</feature>
<reference evidence="7 8" key="1">
    <citation type="submission" date="2019-03" db="EMBL/GenBank/DDBJ databases">
        <authorList>
            <person name="Dong K."/>
        </authorList>
    </citation>
    <scope>NUCLEOTIDE SEQUENCE [LARGE SCALE GENOMIC DNA]</scope>
    <source>
        <strain evidence="8">dk512</strain>
    </source>
</reference>
<feature type="transmembrane region" description="Helical" evidence="6">
    <location>
        <begin position="167"/>
        <end position="187"/>
    </location>
</feature>
<dbReference type="Proteomes" id="UP000295748">
    <property type="component" value="Chromosome"/>
</dbReference>
<evidence type="ECO:0000256" key="4">
    <source>
        <dbReference type="ARBA" id="ARBA00022989"/>
    </source>
</evidence>
<feature type="transmembrane region" description="Helical" evidence="6">
    <location>
        <begin position="35"/>
        <end position="55"/>
    </location>
</feature>
<proteinExistence type="inferred from homology"/>
<keyword evidence="3 6" id="KW-0812">Transmembrane</keyword>
<dbReference type="InterPro" id="IPR012506">
    <property type="entry name" value="TMEM86B-like"/>
</dbReference>
<feature type="transmembrane region" description="Helical" evidence="6">
    <location>
        <begin position="193"/>
        <end position="215"/>
    </location>
</feature>
<evidence type="ECO:0000256" key="5">
    <source>
        <dbReference type="ARBA" id="ARBA00023136"/>
    </source>
</evidence>
<evidence type="ECO:0000256" key="3">
    <source>
        <dbReference type="ARBA" id="ARBA00022692"/>
    </source>
</evidence>
<evidence type="ECO:0000256" key="1">
    <source>
        <dbReference type="ARBA" id="ARBA00004141"/>
    </source>
</evidence>
<comment type="subcellular location">
    <subcellularLocation>
        <location evidence="1">Membrane</location>
        <topology evidence="1">Multi-pass membrane protein</topology>
    </subcellularLocation>
</comment>
<keyword evidence="4 6" id="KW-1133">Transmembrane helix</keyword>
<dbReference type="PANTHER" id="PTHR31885:SF6">
    <property type="entry name" value="GH04784P"/>
    <property type="match status" value="1"/>
</dbReference>
<keyword evidence="5 6" id="KW-0472">Membrane</keyword>
<evidence type="ECO:0000256" key="6">
    <source>
        <dbReference type="SAM" id="Phobius"/>
    </source>
</evidence>
<name>A0ABX5SZD1_9MICO</name>
<sequence length="221" mass="23672">MQARPATRTAIGGFVPYALISVVHVGALAVDASAIAGPTKLLLMPALALAVLWAARPLRAGRTLVLLLAAIGMSWLGDGAATFFPFLPELPVMLACFGLAHLAYIWLFARELPARRLPRWTAVYLVWWVVLLAVLWPHLGALTVAVALYGIVLAGTAATAARTTRMITWGAVFFLTSDTLLAFRIFVPDALPEWTGALVMLTYTLGQGLIAAGVVRARRIS</sequence>
<comment type="similarity">
    <text evidence="2">Belongs to the TMEM86 family.</text>
</comment>
<feature type="transmembrane region" description="Helical" evidence="6">
    <location>
        <begin position="142"/>
        <end position="160"/>
    </location>
</feature>
<evidence type="ECO:0000313" key="8">
    <source>
        <dbReference type="Proteomes" id="UP000295748"/>
    </source>
</evidence>
<dbReference type="Pfam" id="PF07947">
    <property type="entry name" value="YhhN"/>
    <property type="match status" value="1"/>
</dbReference>
<organism evidence="7 8">
    <name type="scientific">Microbacterium wangchenii</name>
    <dbReference type="NCBI Taxonomy" id="2541726"/>
    <lineage>
        <taxon>Bacteria</taxon>
        <taxon>Bacillati</taxon>
        <taxon>Actinomycetota</taxon>
        <taxon>Actinomycetes</taxon>
        <taxon>Micrococcales</taxon>
        <taxon>Microbacteriaceae</taxon>
        <taxon>Microbacterium</taxon>
    </lineage>
</organism>
<accession>A0ABX5SZD1</accession>
<gene>
    <name evidence="7" type="ORF">E4K62_06490</name>
</gene>
<feature type="transmembrane region" description="Helical" evidence="6">
    <location>
        <begin position="90"/>
        <end position="108"/>
    </location>
</feature>
<feature type="transmembrane region" description="Helical" evidence="6">
    <location>
        <begin position="64"/>
        <end position="84"/>
    </location>
</feature>
<evidence type="ECO:0000313" key="7">
    <source>
        <dbReference type="EMBL" id="QBR90627.1"/>
    </source>
</evidence>
<keyword evidence="8" id="KW-1185">Reference proteome</keyword>
<feature type="transmembrane region" description="Helical" evidence="6">
    <location>
        <begin position="9"/>
        <end position="29"/>
    </location>
</feature>
<evidence type="ECO:0000256" key="2">
    <source>
        <dbReference type="ARBA" id="ARBA00007375"/>
    </source>
</evidence>
<dbReference type="PANTHER" id="PTHR31885">
    <property type="entry name" value="GH04784P"/>
    <property type="match status" value="1"/>
</dbReference>
<protein>
    <submittedName>
        <fullName evidence="7">Lysoplasmalogenase</fullName>
    </submittedName>
</protein>